<feature type="DNA-binding region" description="H-T-H motif" evidence="3">
    <location>
        <begin position="40"/>
        <end position="59"/>
    </location>
</feature>
<organism evidence="5 7">
    <name type="scientific">Lederbergia galactosidilytica</name>
    <dbReference type="NCBI Taxonomy" id="217031"/>
    <lineage>
        <taxon>Bacteria</taxon>
        <taxon>Bacillati</taxon>
        <taxon>Bacillota</taxon>
        <taxon>Bacilli</taxon>
        <taxon>Bacillales</taxon>
        <taxon>Bacillaceae</taxon>
        <taxon>Lederbergia</taxon>
    </lineage>
</organism>
<dbReference type="STRING" id="217031.ABB05_18645"/>
<proteinExistence type="predicted"/>
<dbReference type="PANTHER" id="PTHR43479:SF11">
    <property type="entry name" value="ACREF_ENVCD OPERON REPRESSOR-RELATED"/>
    <property type="match status" value="1"/>
</dbReference>
<sequence>MSQKRALGRPPTNLLKQPTIEKIQDQAQILFLNYSYQEVSMDDVAKATNVTKATVYYYFPSKSNLYAKTMIRMLERIGEQVKDTLQKEQSFYKNLYEVAHGFLTATLHLDIDALTRGTETVLEKNDWQEMNRAIEELYTVLEVGFQSAMDKGQLPSAFSSKFSSRIFFSLLQIGNNQNIIGEEGEDDVVQITEDIIRFFQKGISQ</sequence>
<evidence type="ECO:0000259" key="4">
    <source>
        <dbReference type="PROSITE" id="PS50977"/>
    </source>
</evidence>
<evidence type="ECO:0000313" key="8">
    <source>
        <dbReference type="Proteomes" id="UP000077881"/>
    </source>
</evidence>
<name>A0A0Q9XS07_9BACI</name>
<dbReference type="EMBL" id="LGPB01000133">
    <property type="protein sequence ID" value="KRG10870.1"/>
    <property type="molecule type" value="Genomic_DNA"/>
</dbReference>
<dbReference type="InterPro" id="IPR023772">
    <property type="entry name" value="DNA-bd_HTH_TetR-type_CS"/>
</dbReference>
<dbReference type="PANTHER" id="PTHR43479">
    <property type="entry name" value="ACREF/ENVCD OPERON REPRESSOR-RELATED"/>
    <property type="match status" value="1"/>
</dbReference>
<feature type="domain" description="HTH tetR-type" evidence="4">
    <location>
        <begin position="17"/>
        <end position="77"/>
    </location>
</feature>
<keyword evidence="2 3" id="KW-0238">DNA-binding</keyword>
<dbReference type="Gene3D" id="1.10.357.10">
    <property type="entry name" value="Tetracycline Repressor, domain 2"/>
    <property type="match status" value="1"/>
</dbReference>
<dbReference type="InterPro" id="IPR009057">
    <property type="entry name" value="Homeodomain-like_sf"/>
</dbReference>
<dbReference type="SUPFAM" id="SSF46689">
    <property type="entry name" value="Homeodomain-like"/>
    <property type="match status" value="1"/>
</dbReference>
<dbReference type="RefSeq" id="WP_057982257.1">
    <property type="nucleotide sequence ID" value="NZ_JAGGKH010000011.1"/>
</dbReference>
<dbReference type="InterPro" id="IPR001647">
    <property type="entry name" value="HTH_TetR"/>
</dbReference>
<evidence type="ECO:0000313" key="7">
    <source>
        <dbReference type="Proteomes" id="UP000053881"/>
    </source>
</evidence>
<dbReference type="EMBL" id="LDJR01000059">
    <property type="protein sequence ID" value="OAK67724.1"/>
    <property type="molecule type" value="Genomic_DNA"/>
</dbReference>
<dbReference type="Pfam" id="PF00440">
    <property type="entry name" value="TetR_N"/>
    <property type="match status" value="1"/>
</dbReference>
<dbReference type="PATRIC" id="fig|217031.4.peg.6632"/>
<evidence type="ECO:0000313" key="5">
    <source>
        <dbReference type="EMBL" id="KRG10870.1"/>
    </source>
</evidence>
<evidence type="ECO:0000256" key="3">
    <source>
        <dbReference type="PROSITE-ProRule" id="PRU00335"/>
    </source>
</evidence>
<keyword evidence="8" id="KW-1185">Reference proteome</keyword>
<dbReference type="InterPro" id="IPR050624">
    <property type="entry name" value="HTH-type_Tx_Regulator"/>
</dbReference>
<reference evidence="5 7" key="2">
    <citation type="submission" date="2015-06" db="EMBL/GenBank/DDBJ databases">
        <title>Genome sequencing project of Bacillus galactosidilyticus PL133.</title>
        <authorList>
            <person name="Gaiero J."/>
            <person name="Nicol R."/>
            <person name="Habash M."/>
        </authorList>
    </citation>
    <scope>NUCLEOTIDE SEQUENCE [LARGE SCALE GENOMIC DNA]</scope>
    <source>
        <strain evidence="5 7">PL133</strain>
    </source>
</reference>
<keyword evidence="1" id="KW-0678">Repressor</keyword>
<accession>A0A0Q9XS07</accession>
<reference evidence="6 8" key="1">
    <citation type="submission" date="2015-05" db="EMBL/GenBank/DDBJ databases">
        <title>Comparison of genome.</title>
        <authorList>
            <person name="Zheng Z."/>
            <person name="Sun M."/>
        </authorList>
    </citation>
    <scope>NUCLEOTIDE SEQUENCE [LARGE SCALE GENOMIC DNA]</scope>
    <source>
        <strain evidence="6 8">G25-74</strain>
    </source>
</reference>
<dbReference type="PROSITE" id="PS50977">
    <property type="entry name" value="HTH_TETR_2"/>
    <property type="match status" value="1"/>
</dbReference>
<evidence type="ECO:0000256" key="2">
    <source>
        <dbReference type="ARBA" id="ARBA00023125"/>
    </source>
</evidence>
<dbReference type="PRINTS" id="PR00455">
    <property type="entry name" value="HTHTETR"/>
</dbReference>
<dbReference type="Proteomes" id="UP000077881">
    <property type="component" value="Unassembled WGS sequence"/>
</dbReference>
<comment type="caution">
    <text evidence="5">The sequence shown here is derived from an EMBL/GenBank/DDBJ whole genome shotgun (WGS) entry which is preliminary data.</text>
</comment>
<evidence type="ECO:0000313" key="6">
    <source>
        <dbReference type="EMBL" id="OAK67724.1"/>
    </source>
</evidence>
<evidence type="ECO:0000256" key="1">
    <source>
        <dbReference type="ARBA" id="ARBA00022491"/>
    </source>
</evidence>
<dbReference type="Proteomes" id="UP000053881">
    <property type="component" value="Unassembled WGS sequence"/>
</dbReference>
<dbReference type="PROSITE" id="PS01081">
    <property type="entry name" value="HTH_TETR_1"/>
    <property type="match status" value="1"/>
</dbReference>
<protein>
    <recommendedName>
        <fullName evidence="4">HTH tetR-type domain-containing protein</fullName>
    </recommendedName>
</protein>
<gene>
    <name evidence="6" type="ORF">ABB05_18645</name>
    <name evidence="5" type="ORF">ACA29_19605</name>
</gene>
<dbReference type="AlphaFoldDB" id="A0A0Q9XS07"/>
<dbReference type="GO" id="GO:0003677">
    <property type="term" value="F:DNA binding"/>
    <property type="evidence" value="ECO:0007669"/>
    <property type="project" value="UniProtKB-UniRule"/>
</dbReference>